<dbReference type="Gene3D" id="2.40.50.140">
    <property type="entry name" value="Nucleic acid-binding proteins"/>
    <property type="match status" value="1"/>
</dbReference>
<dbReference type="InterPro" id="IPR012340">
    <property type="entry name" value="NA-bd_OB-fold"/>
</dbReference>
<evidence type="ECO:0000313" key="2">
    <source>
        <dbReference type="EMBL" id="GAK99119.1"/>
    </source>
</evidence>
<dbReference type="EMBL" id="BBMM01000001">
    <property type="protein sequence ID" value="GAK99119.1"/>
    <property type="molecule type" value="Genomic_DNA"/>
</dbReference>
<evidence type="ECO:0000313" key="3">
    <source>
        <dbReference type="Proteomes" id="UP000029226"/>
    </source>
</evidence>
<reference evidence="2 3" key="1">
    <citation type="journal article" date="2014" name="Genome Announc.">
        <title>Draft Genome Sequences of Marine Flavobacterium Nonlabens Strains NR17, NR24, NR27, NR32, NR33, and Ara13.</title>
        <authorList>
            <person name="Nakanishi M."/>
            <person name="Meirelles P."/>
            <person name="Suzuki R."/>
            <person name="Takatani N."/>
            <person name="Mino S."/>
            <person name="Suda W."/>
            <person name="Oshima K."/>
            <person name="Hattori M."/>
            <person name="Ohkuma M."/>
            <person name="Hosokawa M."/>
            <person name="Miyashita K."/>
            <person name="Thompson F.L."/>
            <person name="Niwa A."/>
            <person name="Sawabe T."/>
            <person name="Sawabe T."/>
        </authorList>
    </citation>
    <scope>NUCLEOTIDE SEQUENCE [LARGE SCALE GENOMIC DNA]</scope>
    <source>
        <strain evidence="3">JCM19314</strain>
    </source>
</reference>
<evidence type="ECO:0000259" key="1">
    <source>
        <dbReference type="Pfam" id="PF16745"/>
    </source>
</evidence>
<sequence length="95" mass="10757">MKGTVYRSTGSWYEVKGTDGAMYSCRIKGKFRLQGIKSTNPVAVGDRVEFEIEKKGDEEIGIINEIEERDNYIVRKSVNLSKQTHIIAANVDQVF</sequence>
<dbReference type="InterPro" id="IPR031944">
    <property type="entry name" value="RsgA_N"/>
</dbReference>
<feature type="domain" description="Ribosome biogenesis GTPase RsgA N-terminal" evidence="1">
    <location>
        <begin position="2"/>
        <end position="57"/>
    </location>
</feature>
<proteinExistence type="predicted"/>
<protein>
    <submittedName>
        <fullName evidence="2">Ribosome small subunit-stimulated GTPase EngC</fullName>
    </submittedName>
</protein>
<dbReference type="Pfam" id="PF16745">
    <property type="entry name" value="RsgA_N"/>
    <property type="match status" value="1"/>
</dbReference>
<gene>
    <name evidence="2" type="ORF">JCM19314_3150</name>
</gene>
<dbReference type="Proteomes" id="UP000029226">
    <property type="component" value="Unassembled WGS sequence"/>
</dbReference>
<organism evidence="2 3">
    <name type="scientific">Nonlabens ulvanivorans</name>
    <name type="common">Persicivirga ulvanivorans</name>
    <dbReference type="NCBI Taxonomy" id="906888"/>
    <lineage>
        <taxon>Bacteria</taxon>
        <taxon>Pseudomonadati</taxon>
        <taxon>Bacteroidota</taxon>
        <taxon>Flavobacteriia</taxon>
        <taxon>Flavobacteriales</taxon>
        <taxon>Flavobacteriaceae</taxon>
        <taxon>Nonlabens</taxon>
    </lineage>
</organism>
<name>A0A090Q7R1_NONUL</name>
<accession>A0A090Q7R1</accession>
<dbReference type="SUPFAM" id="SSF50249">
    <property type="entry name" value="Nucleic acid-binding proteins"/>
    <property type="match status" value="1"/>
</dbReference>
<dbReference type="AlphaFoldDB" id="A0A090Q7R1"/>
<comment type="caution">
    <text evidence="2">The sequence shown here is derived from an EMBL/GenBank/DDBJ whole genome shotgun (WGS) entry which is preliminary data.</text>
</comment>